<dbReference type="EMBL" id="CAIX01000166">
    <property type="protein sequence ID" value="CCI47338.1"/>
    <property type="molecule type" value="Genomic_DNA"/>
</dbReference>
<evidence type="ECO:0000313" key="2">
    <source>
        <dbReference type="EMBL" id="CCI47338.1"/>
    </source>
</evidence>
<dbReference type="AlphaFoldDB" id="A0A024GKP3"/>
<dbReference type="Proteomes" id="UP000053237">
    <property type="component" value="Unassembled WGS sequence"/>
</dbReference>
<evidence type="ECO:0000256" key="1">
    <source>
        <dbReference type="SAM" id="Phobius"/>
    </source>
</evidence>
<keyword evidence="1" id="KW-1133">Transmembrane helix</keyword>
<keyword evidence="1" id="KW-0472">Membrane</keyword>
<organism evidence="2 3">
    <name type="scientific">Albugo candida</name>
    <dbReference type="NCBI Taxonomy" id="65357"/>
    <lineage>
        <taxon>Eukaryota</taxon>
        <taxon>Sar</taxon>
        <taxon>Stramenopiles</taxon>
        <taxon>Oomycota</taxon>
        <taxon>Peronosporomycetes</taxon>
        <taxon>Albuginales</taxon>
        <taxon>Albuginaceae</taxon>
        <taxon>Albugo</taxon>
    </lineage>
</organism>
<reference evidence="2 3" key="1">
    <citation type="submission" date="2012-05" db="EMBL/GenBank/DDBJ databases">
        <title>Recombination and specialization in a pathogen metapopulation.</title>
        <authorList>
            <person name="Gardiner A."/>
            <person name="Kemen E."/>
            <person name="Schultz-Larsen T."/>
            <person name="MacLean D."/>
            <person name="Van Oosterhout C."/>
            <person name="Jones J.D.G."/>
        </authorList>
    </citation>
    <scope>NUCLEOTIDE SEQUENCE [LARGE SCALE GENOMIC DNA]</scope>
    <source>
        <strain evidence="2 3">Ac Nc2</strain>
    </source>
</reference>
<comment type="caution">
    <text evidence="2">The sequence shown here is derived from an EMBL/GenBank/DDBJ whole genome shotgun (WGS) entry which is preliminary data.</text>
</comment>
<proteinExistence type="predicted"/>
<accession>A0A024GKP3</accession>
<sequence length="67" mass="7770">MSIAPFAQPTPRGDIFQHIDRKISYYALRTARKSSISNGNRREAMLFYLSFSILFILKIEFISAKNK</sequence>
<feature type="transmembrane region" description="Helical" evidence="1">
    <location>
        <begin position="45"/>
        <end position="64"/>
    </location>
</feature>
<name>A0A024GKP3_9STRA</name>
<protein>
    <submittedName>
        <fullName evidence="2">Uncharacterized protein</fullName>
    </submittedName>
</protein>
<dbReference type="InParanoid" id="A0A024GKP3"/>
<gene>
    <name evidence="2" type="ORF">BN9_083450</name>
</gene>
<keyword evidence="1" id="KW-0812">Transmembrane</keyword>
<keyword evidence="3" id="KW-1185">Reference proteome</keyword>
<evidence type="ECO:0000313" key="3">
    <source>
        <dbReference type="Proteomes" id="UP000053237"/>
    </source>
</evidence>